<organism evidence="4 5">
    <name type="scientific">Jiangella asiatica</name>
    <dbReference type="NCBI Taxonomy" id="2530372"/>
    <lineage>
        <taxon>Bacteria</taxon>
        <taxon>Bacillati</taxon>
        <taxon>Actinomycetota</taxon>
        <taxon>Actinomycetes</taxon>
        <taxon>Jiangellales</taxon>
        <taxon>Jiangellaceae</taxon>
        <taxon>Jiangella</taxon>
    </lineage>
</organism>
<dbReference type="Pfam" id="PF02615">
    <property type="entry name" value="Ldh_2"/>
    <property type="match status" value="1"/>
</dbReference>
<dbReference type="InterPro" id="IPR036111">
    <property type="entry name" value="Mal/L-sulfo/L-lacto_DH-like_sf"/>
</dbReference>
<dbReference type="Proteomes" id="UP000294739">
    <property type="component" value="Unassembled WGS sequence"/>
</dbReference>
<proteinExistence type="inferred from homology"/>
<reference evidence="4 5" key="1">
    <citation type="submission" date="2019-03" db="EMBL/GenBank/DDBJ databases">
        <title>Draft genome sequences of novel Actinobacteria.</title>
        <authorList>
            <person name="Sahin N."/>
            <person name="Ay H."/>
            <person name="Saygin H."/>
        </authorList>
    </citation>
    <scope>NUCLEOTIDE SEQUENCE [LARGE SCALE GENOMIC DNA]</scope>
    <source>
        <strain evidence="4 5">5K138</strain>
    </source>
</reference>
<dbReference type="InterPro" id="IPR003767">
    <property type="entry name" value="Malate/L-lactate_DH-like"/>
</dbReference>
<evidence type="ECO:0000313" key="5">
    <source>
        <dbReference type="Proteomes" id="UP000294739"/>
    </source>
</evidence>
<dbReference type="Gene3D" id="3.30.1370.60">
    <property type="entry name" value="Hypothetical oxidoreductase yiak, domain 2"/>
    <property type="match status" value="1"/>
</dbReference>
<dbReference type="RefSeq" id="WP_131894849.1">
    <property type="nucleotide sequence ID" value="NZ_SMKZ01000015.1"/>
</dbReference>
<sequence length="363" mass="35927">MIAVGTARDLAASALRAAGVPADKADRTAQLLVTADVWGVGSHGLMRLPRYLARLAAGGLRADAELTAVRTTGPVVAFDGHDGLGHWQLWDAAAAAAERAARYGVAAASVGNSSHCGALGLYTAPALRRGLVSLVFSTGPAVMAPPGTATPLLSTSPLAAGVPGAATGTTPGSQSGGHTIVDLATSAVARGRIAAAARRGEPLPAGWAVDTDGLPTTDAAAALTGMLAPMGGAKGFALAFLVEALAGAAVGPALATGVPDMFDAASDTEPQRIGHLVITLDPALVDVDGGGPDRLARLRADVTAAGGRVPGAGKPLPWEIDPDAVVDIADDVIAELRSWPGGDTHAPPDGEGTCGSLSRSAEA</sequence>
<keyword evidence="5" id="KW-1185">Reference proteome</keyword>
<evidence type="ECO:0000313" key="4">
    <source>
        <dbReference type="EMBL" id="TDE10104.1"/>
    </source>
</evidence>
<comment type="caution">
    <text evidence="4">The sequence shown here is derived from an EMBL/GenBank/DDBJ whole genome shotgun (WGS) entry which is preliminary data.</text>
</comment>
<dbReference type="AlphaFoldDB" id="A0A4R5DEE7"/>
<dbReference type="InterPro" id="IPR043143">
    <property type="entry name" value="Mal/L-sulf/L-lact_DH-like_NADP"/>
</dbReference>
<feature type="region of interest" description="Disordered" evidence="3">
    <location>
        <begin position="338"/>
        <end position="363"/>
    </location>
</feature>
<dbReference type="OrthoDB" id="924592at2"/>
<dbReference type="PANTHER" id="PTHR11091:SF0">
    <property type="entry name" value="MALATE DEHYDROGENASE"/>
    <property type="match status" value="1"/>
</dbReference>
<keyword evidence="2" id="KW-0560">Oxidoreductase</keyword>
<dbReference type="EMBL" id="SMKZ01000015">
    <property type="protein sequence ID" value="TDE10104.1"/>
    <property type="molecule type" value="Genomic_DNA"/>
</dbReference>
<comment type="similarity">
    <text evidence="1">Belongs to the LDH2/MDH2 oxidoreductase family.</text>
</comment>
<protein>
    <submittedName>
        <fullName evidence="4">Ldh family oxidoreductase</fullName>
    </submittedName>
</protein>
<evidence type="ECO:0000256" key="2">
    <source>
        <dbReference type="ARBA" id="ARBA00023002"/>
    </source>
</evidence>
<dbReference type="Gene3D" id="1.10.1530.10">
    <property type="match status" value="1"/>
</dbReference>
<name>A0A4R5DEE7_9ACTN</name>
<accession>A0A4R5DEE7</accession>
<dbReference type="InParanoid" id="A0A4R5DEE7"/>
<dbReference type="GO" id="GO:0016491">
    <property type="term" value="F:oxidoreductase activity"/>
    <property type="evidence" value="ECO:0007669"/>
    <property type="project" value="UniProtKB-KW"/>
</dbReference>
<evidence type="ECO:0000256" key="3">
    <source>
        <dbReference type="SAM" id="MobiDB-lite"/>
    </source>
</evidence>
<dbReference type="InterPro" id="IPR043144">
    <property type="entry name" value="Mal/L-sulf/L-lact_DH-like_ah"/>
</dbReference>
<gene>
    <name evidence="4" type="ORF">E1269_12345</name>
</gene>
<evidence type="ECO:0000256" key="1">
    <source>
        <dbReference type="ARBA" id="ARBA00006056"/>
    </source>
</evidence>
<dbReference type="PANTHER" id="PTHR11091">
    <property type="entry name" value="OXIDOREDUCTASE-RELATED"/>
    <property type="match status" value="1"/>
</dbReference>
<dbReference type="SUPFAM" id="SSF89733">
    <property type="entry name" value="L-sulfolactate dehydrogenase-like"/>
    <property type="match status" value="1"/>
</dbReference>